<feature type="chain" id="PRO_5039954273" evidence="8">
    <location>
        <begin position="24"/>
        <end position="687"/>
    </location>
</feature>
<evidence type="ECO:0000256" key="8">
    <source>
        <dbReference type="SAM" id="SignalP"/>
    </source>
</evidence>
<feature type="signal peptide" evidence="8">
    <location>
        <begin position="1"/>
        <end position="23"/>
    </location>
</feature>
<evidence type="ECO:0000259" key="10">
    <source>
        <dbReference type="Pfam" id="PF05649"/>
    </source>
</evidence>
<dbReference type="PROSITE" id="PS51885">
    <property type="entry name" value="NEPRILYSIN"/>
    <property type="match status" value="1"/>
</dbReference>
<reference evidence="11" key="1">
    <citation type="submission" date="2021-04" db="EMBL/GenBank/DDBJ databases">
        <title>Phylogenetic analysis of Acidobacteriaceae.</title>
        <authorList>
            <person name="Qiu L."/>
            <person name="Zhang Q."/>
        </authorList>
    </citation>
    <scope>NUCLEOTIDE SEQUENCE</scope>
    <source>
        <strain evidence="11">DSM 25168</strain>
    </source>
</reference>
<dbReference type="PANTHER" id="PTHR11733">
    <property type="entry name" value="ZINC METALLOPROTEASE FAMILY M13 NEPRILYSIN-RELATED"/>
    <property type="match status" value="1"/>
</dbReference>
<dbReference type="GO" id="GO:0046872">
    <property type="term" value="F:metal ion binding"/>
    <property type="evidence" value="ECO:0007669"/>
    <property type="project" value="UniProtKB-KW"/>
</dbReference>
<name>A0A9J7BY64_9BACT</name>
<keyword evidence="5" id="KW-0378">Hydrolase</keyword>
<dbReference type="KEGG" id="orp:MOP44_09215"/>
<feature type="domain" description="Peptidase M13 C-terminal" evidence="9">
    <location>
        <begin position="482"/>
        <end position="686"/>
    </location>
</feature>
<protein>
    <submittedName>
        <fullName evidence="11">M13 family metallopeptidase</fullName>
    </submittedName>
</protein>
<keyword evidence="12" id="KW-1185">Reference proteome</keyword>
<sequence>MKKRFSLTAALAICAVCTALGHAQTSSTSQEKPERLAGLEPSFIDKNADPCTNFFQYACGNFSKQHPIPADRSGFGTMSMLYDENQSILHSILEKASTGGASRTPNEQKTGDYYASCMDVAAINQNGLKGLQPELDRIAALKSKDQLAPLLAHLQLINVNAFIGFGEQQDFGDATRQIASIDQAGLGLPEKDYYLRTGEADQKLRQQYVEHVTNTFRLLGEPDAKAAEDAKKVMDIETELAKNSLDVTSQRDPNNIYHMTSVADFEKMTPAIDWNKFLSDVGAPPVEKLNVTYPPFFKALNSLIESTDLETIKTYLRWQLITNTPSTALPEKFDQEHFNFYGKTLSGQQQQQPRWKRCVAATDGALGEALGEVYVKQAFPASSKAATQQMVRDIESAMDKDLDTLDWMSADTKAKAKQKLNAIANKIGYPDKWRDYSSLKIERGDALGNAIRAIEFENHRQLNKIGKPVDRGEFGMSPPTVNAYYSPTMNDINFPAGILQPPFWDSNATDAENYGHIGAVVGHELTHGFDDEGRQFDAAGNLKDWWTAEDAKKFEAKADCEVKEYNAFTVPGDVHVNGKLTLGENTADNGGLRLAYMALLEDAKRKSLNMDEKKDGYTPQQQFFIAFGQNWCGELRPQRARMQVQTDPHSPQEFRVNGVVRNMPEFGQAFNCKQGQPMMPDNMCRVW</sequence>
<dbReference type="Gene3D" id="1.10.1380.10">
    <property type="entry name" value="Neutral endopeptidase , domain2"/>
    <property type="match status" value="1"/>
</dbReference>
<comment type="similarity">
    <text evidence="2">Belongs to the peptidase M13 family.</text>
</comment>
<keyword evidence="7" id="KW-0482">Metalloprotease</keyword>
<evidence type="ECO:0000313" key="12">
    <source>
        <dbReference type="Proteomes" id="UP001059380"/>
    </source>
</evidence>
<keyword evidence="6" id="KW-0862">Zinc</keyword>
<dbReference type="InterPro" id="IPR018497">
    <property type="entry name" value="Peptidase_M13_C"/>
</dbReference>
<gene>
    <name evidence="11" type="ORF">MOP44_09215</name>
</gene>
<dbReference type="InterPro" id="IPR024079">
    <property type="entry name" value="MetalloPept_cat_dom_sf"/>
</dbReference>
<organism evidence="11 12">
    <name type="scientific">Occallatibacter riparius</name>
    <dbReference type="NCBI Taxonomy" id="1002689"/>
    <lineage>
        <taxon>Bacteria</taxon>
        <taxon>Pseudomonadati</taxon>
        <taxon>Acidobacteriota</taxon>
        <taxon>Terriglobia</taxon>
        <taxon>Terriglobales</taxon>
        <taxon>Acidobacteriaceae</taxon>
        <taxon>Occallatibacter</taxon>
    </lineage>
</organism>
<keyword evidence="4" id="KW-0479">Metal-binding</keyword>
<dbReference type="CDD" id="cd08662">
    <property type="entry name" value="M13"/>
    <property type="match status" value="1"/>
</dbReference>
<feature type="domain" description="Peptidase M13 N-terminal" evidence="10">
    <location>
        <begin position="50"/>
        <end position="430"/>
    </location>
</feature>
<evidence type="ECO:0000256" key="2">
    <source>
        <dbReference type="ARBA" id="ARBA00007357"/>
    </source>
</evidence>
<comment type="cofactor">
    <cofactor evidence="1">
        <name>Zn(2+)</name>
        <dbReference type="ChEBI" id="CHEBI:29105"/>
    </cofactor>
</comment>
<keyword evidence="8" id="KW-0732">Signal</keyword>
<evidence type="ECO:0000256" key="5">
    <source>
        <dbReference type="ARBA" id="ARBA00022801"/>
    </source>
</evidence>
<evidence type="ECO:0000256" key="3">
    <source>
        <dbReference type="ARBA" id="ARBA00022670"/>
    </source>
</evidence>
<dbReference type="EMBL" id="CP093313">
    <property type="protein sequence ID" value="UWZ86110.1"/>
    <property type="molecule type" value="Genomic_DNA"/>
</dbReference>
<evidence type="ECO:0000256" key="6">
    <source>
        <dbReference type="ARBA" id="ARBA00022833"/>
    </source>
</evidence>
<dbReference type="PRINTS" id="PR00786">
    <property type="entry name" value="NEPRILYSIN"/>
</dbReference>
<dbReference type="GO" id="GO:0004222">
    <property type="term" value="F:metalloendopeptidase activity"/>
    <property type="evidence" value="ECO:0007669"/>
    <property type="project" value="InterPro"/>
</dbReference>
<dbReference type="GO" id="GO:0016485">
    <property type="term" value="P:protein processing"/>
    <property type="evidence" value="ECO:0007669"/>
    <property type="project" value="TreeGrafter"/>
</dbReference>
<dbReference type="GO" id="GO:0005886">
    <property type="term" value="C:plasma membrane"/>
    <property type="evidence" value="ECO:0007669"/>
    <property type="project" value="TreeGrafter"/>
</dbReference>
<dbReference type="PANTHER" id="PTHR11733:SF167">
    <property type="entry name" value="FI17812P1-RELATED"/>
    <property type="match status" value="1"/>
</dbReference>
<keyword evidence="3" id="KW-0645">Protease</keyword>
<dbReference type="RefSeq" id="WP_260795753.1">
    <property type="nucleotide sequence ID" value="NZ_CP093313.1"/>
</dbReference>
<accession>A0A9J7BY64</accession>
<dbReference type="InterPro" id="IPR042089">
    <property type="entry name" value="Peptidase_M13_dom_2"/>
</dbReference>
<dbReference type="InterPro" id="IPR008753">
    <property type="entry name" value="Peptidase_M13_N"/>
</dbReference>
<dbReference type="Gene3D" id="3.40.390.10">
    <property type="entry name" value="Collagenase (Catalytic Domain)"/>
    <property type="match status" value="1"/>
</dbReference>
<dbReference type="SUPFAM" id="SSF55486">
    <property type="entry name" value="Metalloproteases ('zincins'), catalytic domain"/>
    <property type="match status" value="1"/>
</dbReference>
<evidence type="ECO:0000313" key="11">
    <source>
        <dbReference type="EMBL" id="UWZ86110.1"/>
    </source>
</evidence>
<evidence type="ECO:0000259" key="9">
    <source>
        <dbReference type="Pfam" id="PF01431"/>
    </source>
</evidence>
<proteinExistence type="inferred from homology"/>
<dbReference type="InterPro" id="IPR000718">
    <property type="entry name" value="Peptidase_M13"/>
</dbReference>
<dbReference type="Pfam" id="PF01431">
    <property type="entry name" value="Peptidase_M13"/>
    <property type="match status" value="1"/>
</dbReference>
<dbReference type="Pfam" id="PF05649">
    <property type="entry name" value="Peptidase_M13_N"/>
    <property type="match status" value="1"/>
</dbReference>
<dbReference type="Proteomes" id="UP001059380">
    <property type="component" value="Chromosome"/>
</dbReference>
<dbReference type="AlphaFoldDB" id="A0A9J7BY64"/>
<evidence type="ECO:0000256" key="7">
    <source>
        <dbReference type="ARBA" id="ARBA00023049"/>
    </source>
</evidence>
<evidence type="ECO:0000256" key="4">
    <source>
        <dbReference type="ARBA" id="ARBA00022723"/>
    </source>
</evidence>
<evidence type="ECO:0000256" key="1">
    <source>
        <dbReference type="ARBA" id="ARBA00001947"/>
    </source>
</evidence>